<keyword evidence="6" id="KW-1185">Reference proteome</keyword>
<evidence type="ECO:0000313" key="6">
    <source>
        <dbReference type="Proteomes" id="UP000783213"/>
    </source>
</evidence>
<comment type="function">
    <text evidence="3">Plays an essential role in the assembly of succinate dehydrogenase (SDH), an enzyme complex (also referred to as respiratory complex II) that is a component of both the tricarboxylic acid (TCA) cycle and the mitochondrial electron transport chain, and which couples the oxidation of succinate to fumarate with the reduction of ubiquinone (coenzyme Q) to ubiquinol. Required for flavinylation (covalent attachment of FAD) of the flavoprotein subunit of the SDH catalytic dimer.</text>
</comment>
<dbReference type="RefSeq" id="XP_038807906.1">
    <property type="nucleotide sequence ID" value="XM_038955612.1"/>
</dbReference>
<proteinExistence type="inferred from homology"/>
<dbReference type="PANTHER" id="PTHR12469:SF2">
    <property type="entry name" value="SUCCINATE DEHYDROGENASE ASSEMBLY FACTOR 2, MITOCHONDRIAL"/>
    <property type="match status" value="1"/>
</dbReference>
<name>A0ABQ7IFR0_9HELO</name>
<dbReference type="Proteomes" id="UP000783213">
    <property type="component" value="Unassembled WGS sequence"/>
</dbReference>
<feature type="region of interest" description="Disordered" evidence="4">
    <location>
        <begin position="105"/>
        <end position="136"/>
    </location>
</feature>
<dbReference type="GeneID" id="62234762"/>
<evidence type="ECO:0000313" key="5">
    <source>
        <dbReference type="EMBL" id="KAF7922463.1"/>
    </source>
</evidence>
<feature type="region of interest" description="Disordered" evidence="4">
    <location>
        <begin position="224"/>
        <end position="284"/>
    </location>
</feature>
<dbReference type="PANTHER" id="PTHR12469">
    <property type="entry name" value="PROTEIN EMI5 HOMOLOG, MITOCHONDRIAL"/>
    <property type="match status" value="1"/>
</dbReference>
<dbReference type="Gene3D" id="1.10.150.250">
    <property type="entry name" value="Flavinator of succinate dehydrogenase"/>
    <property type="match status" value="1"/>
</dbReference>
<dbReference type="InterPro" id="IPR028882">
    <property type="entry name" value="SDHAF2"/>
</dbReference>
<comment type="subcellular location">
    <subcellularLocation>
        <location evidence="3">Mitochondrion matrix</location>
    </subcellularLocation>
</comment>
<evidence type="ECO:0000256" key="2">
    <source>
        <dbReference type="ARBA" id="ARBA00023186"/>
    </source>
</evidence>
<evidence type="ECO:0000256" key="4">
    <source>
        <dbReference type="SAM" id="MobiDB-lite"/>
    </source>
</evidence>
<reference evidence="5 6" key="1">
    <citation type="journal article" date="2020" name="Genome Biol. Evol.">
        <title>Comparative genomics of Sclerotiniaceae.</title>
        <authorList>
            <person name="Valero Jimenez C.A."/>
            <person name="Steentjes M."/>
            <person name="Scholten O.E."/>
            <person name="Van Kan J.A.L."/>
        </authorList>
    </citation>
    <scope>NUCLEOTIDE SEQUENCE [LARGE SCALE GENOMIC DNA]</scope>
    <source>
        <strain evidence="5 6">B1</strain>
    </source>
</reference>
<protein>
    <recommendedName>
        <fullName evidence="3">Succinate dehydrogenase assembly factor 2, mitochondrial</fullName>
        <shortName evidence="3">SDH assembly factor 2</shortName>
        <shortName evidence="3">SDHAF2</shortName>
    </recommendedName>
</protein>
<dbReference type="SUPFAM" id="SSF109910">
    <property type="entry name" value="YgfY-like"/>
    <property type="match status" value="1"/>
</dbReference>
<comment type="subunit">
    <text evidence="3">Interacts with the flavoprotein subunit within the SDH catalytic dimer.</text>
</comment>
<comment type="caution">
    <text evidence="5">The sequence shown here is derived from an EMBL/GenBank/DDBJ whole genome shotgun (WGS) entry which is preliminary data.</text>
</comment>
<organism evidence="5 6">
    <name type="scientific">Botrytis deweyae</name>
    <dbReference type="NCBI Taxonomy" id="2478750"/>
    <lineage>
        <taxon>Eukaryota</taxon>
        <taxon>Fungi</taxon>
        <taxon>Dikarya</taxon>
        <taxon>Ascomycota</taxon>
        <taxon>Pezizomycotina</taxon>
        <taxon>Leotiomycetes</taxon>
        <taxon>Helotiales</taxon>
        <taxon>Sclerotiniaceae</taxon>
        <taxon>Botrytis</taxon>
    </lineage>
</organism>
<dbReference type="Pfam" id="PF03937">
    <property type="entry name" value="Sdh5"/>
    <property type="match status" value="1"/>
</dbReference>
<comment type="similarity">
    <text evidence="3">Belongs to the SDHAF2 family.</text>
</comment>
<accession>A0ABQ7IFR0</accession>
<evidence type="ECO:0000256" key="3">
    <source>
        <dbReference type="HAMAP-Rule" id="MF_03057"/>
    </source>
</evidence>
<gene>
    <name evidence="5" type="ORF">EAE98_007989</name>
</gene>
<dbReference type="EMBL" id="RCSX01000020">
    <property type="protein sequence ID" value="KAF7922463.1"/>
    <property type="molecule type" value="Genomic_DNA"/>
</dbReference>
<keyword evidence="2 3" id="KW-0143">Chaperone</keyword>
<sequence>MRFFQLLHEPRDQLIYISIHIKMTSLRIARRAFRASMLNTSRPFSSTTFRFANANPGNAKEHDGTEEYRKHQMEKPLNPHMTNTNSTIVNEMPSAGAGKVPPEFITSVDGNFTPKDSVPENTERMTGGTQDGHGSGVNREMAVGEMEGAQFRVEPLRRDGEHEEKMRARLLYQSRKRGTLESDLLMSTFADAHLPNMTAAQMVQYDQFLDENDWDIYYWVTQEPSPTSRETAEGAGLGAEGATTNAMGTDQKKSPVAQGTDPGKQTGPELETDAWRNGAPRSGEWAQTIGTFKPAYRPVPRRWQNSEILAMLRKHVISRSAGGVHDVELGSSSVSGKGMAFMPPIFQTDQKRS</sequence>
<dbReference type="InterPro" id="IPR036714">
    <property type="entry name" value="SDH_sf"/>
</dbReference>
<evidence type="ECO:0000256" key="1">
    <source>
        <dbReference type="ARBA" id="ARBA00023128"/>
    </source>
</evidence>
<dbReference type="InterPro" id="IPR005631">
    <property type="entry name" value="SDH"/>
</dbReference>
<keyword evidence="1 3" id="KW-0496">Mitochondrion</keyword>
<dbReference type="HAMAP" id="MF_03057">
    <property type="entry name" value="SDHAF2"/>
    <property type="match status" value="1"/>
</dbReference>